<evidence type="ECO:0000256" key="2">
    <source>
        <dbReference type="SAM" id="SignalP"/>
    </source>
</evidence>
<evidence type="ECO:0008006" key="4">
    <source>
        <dbReference type="Google" id="ProtNLM"/>
    </source>
</evidence>
<evidence type="ECO:0000256" key="1">
    <source>
        <dbReference type="PIRSR" id="PIRSR002703-1"/>
    </source>
</evidence>
<dbReference type="PIRSF" id="PIRSF002703">
    <property type="entry name" value="Thaumatin"/>
    <property type="match status" value="1"/>
</dbReference>
<accession>A0A1C9V3S3</accession>
<dbReference type="SUPFAM" id="SSF49870">
    <property type="entry name" value="Osmotin, thaumatin-like protein"/>
    <property type="match status" value="1"/>
</dbReference>
<dbReference type="Gene3D" id="2.60.110.10">
    <property type="entry name" value="Thaumatin"/>
    <property type="match status" value="1"/>
</dbReference>
<organism evidence="3">
    <name type="scientific">Davallia tyermanii</name>
    <dbReference type="NCBI Taxonomy" id="328207"/>
    <lineage>
        <taxon>Eukaryota</taxon>
        <taxon>Viridiplantae</taxon>
        <taxon>Streptophyta</taxon>
        <taxon>Embryophyta</taxon>
        <taxon>Tracheophyta</taxon>
        <taxon>Polypodiopsida</taxon>
        <taxon>Polypodiidae</taxon>
        <taxon>Polypodiales</taxon>
        <taxon>Polypodiineae</taxon>
        <taxon>Davalliaceae</taxon>
        <taxon>Davallia</taxon>
        <taxon>Davallia sect. Trogostolon</taxon>
    </lineage>
</organism>
<sequence length="192" mass="19795">MPFAQSLIVLFLAASALSYGGVLATTITAVNNCGTSGPLEFTGTSANGMNLAPAQSSGPIGVPDGWSGRVSLDPSPSTLAEFSIVQNNKNTMDISLVDGFNVALGISYTGGNCIRNGEAAASNVACHISIDQCPASYRQGDRCVNPNKDAQTDYSATVKGICPDAYSWSKDDATSTFTCDVGGDFTVTFCPP</sequence>
<dbReference type="PROSITE" id="PS51367">
    <property type="entry name" value="THAUMATIN_2"/>
    <property type="match status" value="1"/>
</dbReference>
<reference evidence="3" key="1">
    <citation type="submission" date="2015-09" db="EMBL/GenBank/DDBJ databases">
        <title>Unique and novel enzymes catalyze cyanide release from fern.</title>
        <authorList>
            <person name="Lanfranchi E."/>
            <person name="Winkler M."/>
            <person name="Pavkov-Keller T."/>
            <person name="Diepold M."/>
            <person name="Steiner K."/>
            <person name="Darnhofer B."/>
            <person name="Hartler J."/>
            <person name="Van Den Bergh T."/>
            <person name="Joosten H.J."/>
            <person name="Gruber-Khadjawi M."/>
            <person name="Thallinger G.G."/>
            <person name="Birner-Gruenberger R."/>
            <person name="Gruber K."/>
            <person name="Glieder A."/>
        </authorList>
    </citation>
    <scope>NUCLEOTIDE SEQUENCE</scope>
</reference>
<dbReference type="AlphaFoldDB" id="A0A1C9V3S3"/>
<proteinExistence type="evidence at transcript level"/>
<dbReference type="SMART" id="SM00205">
    <property type="entry name" value="THN"/>
    <property type="match status" value="1"/>
</dbReference>
<dbReference type="PANTHER" id="PTHR31048">
    <property type="entry name" value="OS03G0233200 PROTEIN"/>
    <property type="match status" value="1"/>
</dbReference>
<keyword evidence="1" id="KW-1015">Disulfide bond</keyword>
<dbReference type="Pfam" id="PF00314">
    <property type="entry name" value="Thaumatin"/>
    <property type="match status" value="1"/>
</dbReference>
<keyword evidence="2" id="KW-0732">Signal</keyword>
<feature type="disulfide bond" evidence="1">
    <location>
        <begin position="113"/>
        <end position="179"/>
    </location>
</feature>
<feature type="signal peptide" evidence="2">
    <location>
        <begin position="1"/>
        <end position="24"/>
    </location>
</feature>
<feature type="disulfide bond" evidence="1">
    <location>
        <begin position="133"/>
        <end position="143"/>
    </location>
</feature>
<name>A0A1C9V3S3_9MONI</name>
<feature type="chain" id="PRO_5008894853" description="Thaumatin-like protein" evidence="2">
    <location>
        <begin position="25"/>
        <end position="192"/>
    </location>
</feature>
<protein>
    <recommendedName>
        <fullName evidence="4">Thaumatin-like protein</fullName>
    </recommendedName>
</protein>
<dbReference type="EMBL" id="KT818581">
    <property type="protein sequence ID" value="AOS49626.1"/>
    <property type="molecule type" value="mRNA"/>
</dbReference>
<dbReference type="InterPro" id="IPR001938">
    <property type="entry name" value="Thaumatin"/>
</dbReference>
<evidence type="ECO:0000313" key="3">
    <source>
        <dbReference type="EMBL" id="AOS49626.1"/>
    </source>
</evidence>
<dbReference type="InterPro" id="IPR037176">
    <property type="entry name" value="Osmotin/thaumatin-like_sf"/>
</dbReference>